<dbReference type="Gene3D" id="3.40.50.10070">
    <property type="entry name" value="TolB, N-terminal domain"/>
    <property type="match status" value="1"/>
</dbReference>
<evidence type="ECO:0000313" key="1">
    <source>
        <dbReference type="EMBL" id="SIO01353.1"/>
    </source>
</evidence>
<organism evidence="1 2">
    <name type="scientific">Vannielia litorea</name>
    <dbReference type="NCBI Taxonomy" id="1217970"/>
    <lineage>
        <taxon>Bacteria</taxon>
        <taxon>Pseudomonadati</taxon>
        <taxon>Pseudomonadota</taxon>
        <taxon>Alphaproteobacteria</taxon>
        <taxon>Rhodobacterales</taxon>
        <taxon>Paracoccaceae</taxon>
        <taxon>Vannielia</taxon>
    </lineage>
</organism>
<evidence type="ECO:0000313" key="2">
    <source>
        <dbReference type="Proteomes" id="UP000184932"/>
    </source>
</evidence>
<dbReference type="STRING" id="1217970.SAMN05444002_2127"/>
<name>A0A1N6G1G5_9RHOB</name>
<dbReference type="OrthoDB" id="9807521at2"/>
<protein>
    <submittedName>
        <fullName evidence="1">TolB amino-terminal domain-containing protein</fullName>
    </submittedName>
</protein>
<dbReference type="InterPro" id="IPR051677">
    <property type="entry name" value="AfsR-DnrI-RedD_regulator"/>
</dbReference>
<dbReference type="Gene3D" id="1.10.10.10">
    <property type="entry name" value="Winged helix-like DNA-binding domain superfamily/Winged helix DNA-binding domain"/>
    <property type="match status" value="1"/>
</dbReference>
<proteinExistence type="predicted"/>
<sequence length="566" mass="63135">MAQAEAKQERVEVRVLCIRLFGVFALSWEDGDEIRIRSTKIRAMLAMLATAPEGTRTRAWLQDMLWGRSGHEHGRASLRRALTDLRGIFGDDFAELFEVNNSEVRLHLERIRVTGTLEDGDFLEGTEIAEDGFEEWIQTQRKSNRTVLSAVARTRPGRVAQEILNRGLHLHPAVAILPFATARGYQGPVQLGDMISEEISRALSRSHMLDVISHLSCRTLDARSVALEEIRDKLDADYVVAGNYRTQGDRMTLNADFIDIKTGRISWTREMSSSLSDFLRGGDELVGGLAGEIGRAVMDTSLDLAAAAPLPDVDSHALLMSSITLMHRLSVQSFAKSKTYLEQVIERVPDSAVLHGWMGKWHVLSVVQGWSSRLDEDTATARDFTARALDIQPDNSFALTMDGLVNNNLLKRHDVAMRRFDEAIEIDPNNALAWLLKGVLHAFTDDGERAVTFTNRARALSPLDPQAYYFDSLSAAARLTAQDFEGALELADRSMRANRRHVSTLRARIVALYYLGRMEEARDTAEALLRADPGFNIRGYLRNHPAAEFNAGQSWALALREAGIPN</sequence>
<dbReference type="SUPFAM" id="SSF48452">
    <property type="entry name" value="TPR-like"/>
    <property type="match status" value="1"/>
</dbReference>
<dbReference type="Gene3D" id="1.25.40.10">
    <property type="entry name" value="Tetratricopeptide repeat domain"/>
    <property type="match status" value="1"/>
</dbReference>
<dbReference type="InterPro" id="IPR036388">
    <property type="entry name" value="WH-like_DNA-bd_sf"/>
</dbReference>
<dbReference type="GO" id="GO:0003677">
    <property type="term" value="F:DNA binding"/>
    <property type="evidence" value="ECO:0007669"/>
    <property type="project" value="InterPro"/>
</dbReference>
<dbReference type="PANTHER" id="PTHR35807">
    <property type="entry name" value="TRANSCRIPTIONAL REGULATOR REDD-RELATED"/>
    <property type="match status" value="1"/>
</dbReference>
<gene>
    <name evidence="1" type="ORF">SAMN05444002_2127</name>
</gene>
<accession>A0A1N6G1G5</accession>
<dbReference type="EMBL" id="FSRL01000001">
    <property type="protein sequence ID" value="SIO01353.1"/>
    <property type="molecule type" value="Genomic_DNA"/>
</dbReference>
<dbReference type="InterPro" id="IPR011990">
    <property type="entry name" value="TPR-like_helical_dom_sf"/>
</dbReference>
<dbReference type="AlphaFoldDB" id="A0A1N6G1G5"/>
<dbReference type="RefSeq" id="WP_074256187.1">
    <property type="nucleotide sequence ID" value="NZ_FSRL01000001.1"/>
</dbReference>
<dbReference type="Proteomes" id="UP000184932">
    <property type="component" value="Unassembled WGS sequence"/>
</dbReference>
<reference evidence="2" key="1">
    <citation type="submission" date="2016-11" db="EMBL/GenBank/DDBJ databases">
        <authorList>
            <person name="Varghese N."/>
            <person name="Submissions S."/>
        </authorList>
    </citation>
    <scope>NUCLEOTIDE SEQUENCE [LARGE SCALE GENOMIC DNA]</scope>
    <source>
        <strain evidence="2">DSM 29440</strain>
    </source>
</reference>
<dbReference type="GO" id="GO:0006355">
    <property type="term" value="P:regulation of DNA-templated transcription"/>
    <property type="evidence" value="ECO:0007669"/>
    <property type="project" value="InterPro"/>
</dbReference>
<keyword evidence="2" id="KW-1185">Reference proteome</keyword>
<dbReference type="SUPFAM" id="SSF46894">
    <property type="entry name" value="C-terminal effector domain of the bipartite response regulators"/>
    <property type="match status" value="1"/>
</dbReference>
<dbReference type="InterPro" id="IPR016032">
    <property type="entry name" value="Sig_transdc_resp-reg_C-effctor"/>
</dbReference>